<keyword evidence="1" id="KW-0472">Membrane</keyword>
<proteinExistence type="predicted"/>
<accession>A0A1N6FY89</accession>
<evidence type="ECO:0000313" key="2">
    <source>
        <dbReference type="EMBL" id="SIO00161.1"/>
    </source>
</evidence>
<feature type="transmembrane region" description="Helical" evidence="1">
    <location>
        <begin position="32"/>
        <end position="56"/>
    </location>
</feature>
<keyword evidence="1" id="KW-1133">Transmembrane helix</keyword>
<sequence length="61" mass="6695">MKKIVLPGAIIGLLLVTLSLFAKINHWNNARTFLNFGIVGFVLLLVCGVILVILSFKGTKR</sequence>
<dbReference type="EMBL" id="FSRA01000001">
    <property type="protein sequence ID" value="SIO00161.1"/>
    <property type="molecule type" value="Genomic_DNA"/>
</dbReference>
<dbReference type="RefSeq" id="WP_143197427.1">
    <property type="nucleotide sequence ID" value="NZ_FSRA01000001.1"/>
</dbReference>
<reference evidence="2 3" key="1">
    <citation type="submission" date="2016-11" db="EMBL/GenBank/DDBJ databases">
        <authorList>
            <person name="Jaros S."/>
            <person name="Januszkiewicz K."/>
            <person name="Wedrychowicz H."/>
        </authorList>
    </citation>
    <scope>NUCLEOTIDE SEQUENCE [LARGE SCALE GENOMIC DNA]</scope>
    <source>
        <strain evidence="2 3">DSM 24787</strain>
    </source>
</reference>
<gene>
    <name evidence="2" type="ORF">SAMN04488055_2476</name>
</gene>
<keyword evidence="1" id="KW-0812">Transmembrane</keyword>
<dbReference type="STRING" id="536979.SAMN04488055_2476"/>
<keyword evidence="3" id="KW-1185">Reference proteome</keyword>
<dbReference type="AlphaFoldDB" id="A0A1N6FY89"/>
<evidence type="ECO:0000256" key="1">
    <source>
        <dbReference type="SAM" id="Phobius"/>
    </source>
</evidence>
<protein>
    <submittedName>
        <fullName evidence="2">Uncharacterized protein</fullName>
    </submittedName>
</protein>
<dbReference type="Proteomes" id="UP000185003">
    <property type="component" value="Unassembled WGS sequence"/>
</dbReference>
<name>A0A1N6FY89_9BACT</name>
<evidence type="ECO:0000313" key="3">
    <source>
        <dbReference type="Proteomes" id="UP000185003"/>
    </source>
</evidence>
<organism evidence="2 3">
    <name type="scientific">Chitinophaga niabensis</name>
    <dbReference type="NCBI Taxonomy" id="536979"/>
    <lineage>
        <taxon>Bacteria</taxon>
        <taxon>Pseudomonadati</taxon>
        <taxon>Bacteroidota</taxon>
        <taxon>Chitinophagia</taxon>
        <taxon>Chitinophagales</taxon>
        <taxon>Chitinophagaceae</taxon>
        <taxon>Chitinophaga</taxon>
    </lineage>
</organism>